<keyword evidence="2" id="KW-1185">Reference proteome</keyword>
<sequence length="190" mass="18639">MADPPAPSPPAAGATATPSAAPAAGGGAPSTYRAVVVGATGAVGTAVVRRLLTSPRCVAVYALTRRPLEGAAGSQAAFRAVDHDLAVAFASRFLGTPPPSAAAGRRYIGLVSAYGASPTALGFYSRAVARFFRAPPMVAVRVEDVAAAMVADAEAALLGEAGAPQEGSDVLLRTGPAIVATARAASAGDA</sequence>
<evidence type="ECO:0000313" key="1">
    <source>
        <dbReference type="EMBL" id="KAK1860533.1"/>
    </source>
</evidence>
<dbReference type="EMBL" id="CM020618">
    <property type="protein sequence ID" value="KAK1860533.1"/>
    <property type="molecule type" value="Genomic_DNA"/>
</dbReference>
<organism evidence="1 2">
    <name type="scientific">Pyropia yezoensis</name>
    <name type="common">Susabi-nori</name>
    <name type="synonym">Porphyra yezoensis</name>
    <dbReference type="NCBI Taxonomy" id="2788"/>
    <lineage>
        <taxon>Eukaryota</taxon>
        <taxon>Rhodophyta</taxon>
        <taxon>Bangiophyceae</taxon>
        <taxon>Bangiales</taxon>
        <taxon>Bangiaceae</taxon>
        <taxon>Pyropia</taxon>
    </lineage>
</organism>
<proteinExistence type="predicted"/>
<accession>A0ACC3BSG5</accession>
<evidence type="ECO:0000313" key="2">
    <source>
        <dbReference type="Proteomes" id="UP000798662"/>
    </source>
</evidence>
<protein>
    <submittedName>
        <fullName evidence="1">Uncharacterized protein</fullName>
    </submittedName>
</protein>
<gene>
    <name evidence="1" type="ORF">I4F81_003122</name>
</gene>
<dbReference type="Proteomes" id="UP000798662">
    <property type="component" value="Chromosome 1"/>
</dbReference>
<reference evidence="1" key="1">
    <citation type="submission" date="2019-11" db="EMBL/GenBank/DDBJ databases">
        <title>Nori genome reveals adaptations in red seaweeds to the harsh intertidal environment.</title>
        <authorList>
            <person name="Wang D."/>
            <person name="Mao Y."/>
        </authorList>
    </citation>
    <scope>NUCLEOTIDE SEQUENCE</scope>
    <source>
        <tissue evidence="1">Gametophyte</tissue>
    </source>
</reference>
<comment type="caution">
    <text evidence="1">The sequence shown here is derived from an EMBL/GenBank/DDBJ whole genome shotgun (WGS) entry which is preliminary data.</text>
</comment>
<name>A0ACC3BSG5_PYRYE</name>